<evidence type="ECO:0000256" key="2">
    <source>
        <dbReference type="ARBA" id="ARBA00012400"/>
    </source>
</evidence>
<evidence type="ECO:0000256" key="5">
    <source>
        <dbReference type="ARBA" id="ARBA00023244"/>
    </source>
</evidence>
<dbReference type="Proteomes" id="UP000886860">
    <property type="component" value="Unassembled WGS sequence"/>
</dbReference>
<organism evidence="7 8">
    <name type="scientific">Candidatus Caccovicinus merdipullorum</name>
    <dbReference type="NCBI Taxonomy" id="2840724"/>
    <lineage>
        <taxon>Bacteria</taxon>
        <taxon>Bacillati</taxon>
        <taxon>Bacillota</taxon>
        <taxon>Clostridia</taxon>
        <taxon>Eubacteriales</taxon>
        <taxon>Candidatus Caccovicinus</taxon>
    </lineage>
</organism>
<dbReference type="GO" id="GO:0004325">
    <property type="term" value="F:ferrochelatase activity"/>
    <property type="evidence" value="ECO:0007669"/>
    <property type="project" value="InterPro"/>
</dbReference>
<name>A0A9D1KFL6_9FIRM</name>
<dbReference type="SUPFAM" id="SSF51735">
    <property type="entry name" value="NAD(P)-binding Rossmann-fold domains"/>
    <property type="match status" value="1"/>
</dbReference>
<comment type="pathway">
    <text evidence="1">Porphyrin-containing compound metabolism; siroheme biosynthesis; sirohydrochlorin from precorrin-2: step 1/1.</text>
</comment>
<reference evidence="7" key="1">
    <citation type="submission" date="2020-10" db="EMBL/GenBank/DDBJ databases">
        <authorList>
            <person name="Gilroy R."/>
        </authorList>
    </citation>
    <scope>NUCLEOTIDE SEQUENCE</scope>
    <source>
        <strain evidence="7">CHK123-3438</strain>
    </source>
</reference>
<evidence type="ECO:0000313" key="7">
    <source>
        <dbReference type="EMBL" id="HIT41411.1"/>
    </source>
</evidence>
<accession>A0A9D1KFL6</accession>
<dbReference type="GO" id="GO:0043115">
    <property type="term" value="F:precorrin-2 dehydrogenase activity"/>
    <property type="evidence" value="ECO:0007669"/>
    <property type="project" value="UniProtKB-EC"/>
</dbReference>
<comment type="catalytic activity">
    <reaction evidence="6">
        <text>precorrin-2 + NAD(+) = sirohydrochlorin + NADH + 2 H(+)</text>
        <dbReference type="Rhea" id="RHEA:15613"/>
        <dbReference type="ChEBI" id="CHEBI:15378"/>
        <dbReference type="ChEBI" id="CHEBI:57540"/>
        <dbReference type="ChEBI" id="CHEBI:57945"/>
        <dbReference type="ChEBI" id="CHEBI:58351"/>
        <dbReference type="ChEBI" id="CHEBI:58827"/>
        <dbReference type="EC" id="1.3.1.76"/>
    </reaction>
</comment>
<comment type="caution">
    <text evidence="7">The sequence shown here is derived from an EMBL/GenBank/DDBJ whole genome shotgun (WGS) entry which is preliminary data.</text>
</comment>
<evidence type="ECO:0000256" key="4">
    <source>
        <dbReference type="ARBA" id="ARBA00023027"/>
    </source>
</evidence>
<dbReference type="Gene3D" id="1.10.8.610">
    <property type="entry name" value="SirC, precorrin-2 dehydrogenase, C-terminal helical domain-like"/>
    <property type="match status" value="1"/>
</dbReference>
<dbReference type="InterPro" id="IPR036291">
    <property type="entry name" value="NAD(P)-bd_dom_sf"/>
</dbReference>
<evidence type="ECO:0000256" key="6">
    <source>
        <dbReference type="ARBA" id="ARBA00047561"/>
    </source>
</evidence>
<evidence type="ECO:0000256" key="3">
    <source>
        <dbReference type="ARBA" id="ARBA00023002"/>
    </source>
</evidence>
<keyword evidence="4" id="KW-0520">NAD</keyword>
<dbReference type="InterPro" id="IPR006367">
    <property type="entry name" value="Sirohaem_synthase_N"/>
</dbReference>
<protein>
    <recommendedName>
        <fullName evidence="2">precorrin-2 dehydrogenase</fullName>
        <ecNumber evidence="2">1.3.1.76</ecNumber>
    </recommendedName>
</protein>
<evidence type="ECO:0000313" key="8">
    <source>
        <dbReference type="Proteomes" id="UP000886860"/>
    </source>
</evidence>
<sequence length="205" mass="22951">GKKCLIVGGGKVAYRKARAMADYGVKVTVIAARACGEMKEFGEEEGTLLLRKAVPQDAEGADLVICASDDHKLHQEIYAFCRERKIPINTADDKELCTFYFPALVRRKDVVLGISTGGQSPAAAGYLRRQAEEMIPSFFGDLTEALGRLRPYVMEQVKTQKERERVFRQLLWRGINEEGILTREMAEEVIQESALQETVLQEPAK</sequence>
<dbReference type="GO" id="GO:0019354">
    <property type="term" value="P:siroheme biosynthetic process"/>
    <property type="evidence" value="ECO:0007669"/>
    <property type="project" value="InterPro"/>
</dbReference>
<dbReference type="PANTHER" id="PTHR35330:SF1">
    <property type="entry name" value="SIROHEME BIOSYNTHESIS PROTEIN MET8"/>
    <property type="match status" value="1"/>
</dbReference>
<dbReference type="EMBL" id="DVKS01000076">
    <property type="protein sequence ID" value="HIT41411.1"/>
    <property type="molecule type" value="Genomic_DNA"/>
</dbReference>
<dbReference type="AlphaFoldDB" id="A0A9D1KFL6"/>
<evidence type="ECO:0000256" key="1">
    <source>
        <dbReference type="ARBA" id="ARBA00005010"/>
    </source>
</evidence>
<dbReference type="InterPro" id="IPR028161">
    <property type="entry name" value="Met8-like"/>
</dbReference>
<dbReference type="InterPro" id="IPR042518">
    <property type="entry name" value="SirC_C"/>
</dbReference>
<keyword evidence="5" id="KW-0627">Porphyrin biosynthesis</keyword>
<dbReference type="EC" id="1.3.1.76" evidence="2"/>
<dbReference type="PANTHER" id="PTHR35330">
    <property type="entry name" value="SIROHEME BIOSYNTHESIS PROTEIN MET8"/>
    <property type="match status" value="1"/>
</dbReference>
<gene>
    <name evidence="7" type="ORF">IAB60_04775</name>
</gene>
<proteinExistence type="predicted"/>
<dbReference type="Gene3D" id="3.40.50.720">
    <property type="entry name" value="NAD(P)-binding Rossmann-like Domain"/>
    <property type="match status" value="1"/>
</dbReference>
<reference evidence="7" key="2">
    <citation type="journal article" date="2021" name="PeerJ">
        <title>Extensive microbial diversity within the chicken gut microbiome revealed by metagenomics and culture.</title>
        <authorList>
            <person name="Gilroy R."/>
            <person name="Ravi A."/>
            <person name="Getino M."/>
            <person name="Pursley I."/>
            <person name="Horton D.L."/>
            <person name="Alikhan N.F."/>
            <person name="Baker D."/>
            <person name="Gharbi K."/>
            <person name="Hall N."/>
            <person name="Watson M."/>
            <person name="Adriaenssens E.M."/>
            <person name="Foster-Nyarko E."/>
            <person name="Jarju S."/>
            <person name="Secka A."/>
            <person name="Antonio M."/>
            <person name="Oren A."/>
            <person name="Chaudhuri R.R."/>
            <person name="La Ragione R."/>
            <person name="Hildebrand F."/>
            <person name="Pallen M.J."/>
        </authorList>
    </citation>
    <scope>NUCLEOTIDE SEQUENCE</scope>
    <source>
        <strain evidence="7">CHK123-3438</strain>
    </source>
</reference>
<dbReference type="SUPFAM" id="SSF75615">
    <property type="entry name" value="Siroheme synthase middle domains-like"/>
    <property type="match status" value="1"/>
</dbReference>
<feature type="non-terminal residue" evidence="7">
    <location>
        <position position="1"/>
    </location>
</feature>
<keyword evidence="3" id="KW-0560">Oxidoreductase</keyword>
<dbReference type="NCBIfam" id="TIGR01470">
    <property type="entry name" value="cysG_Nterm"/>
    <property type="match status" value="1"/>
</dbReference>
<dbReference type="Pfam" id="PF13241">
    <property type="entry name" value="NAD_binding_7"/>
    <property type="match status" value="1"/>
</dbReference>